<keyword evidence="2" id="KW-1185">Reference proteome</keyword>
<dbReference type="EMBL" id="JASBWV010000003">
    <property type="protein sequence ID" value="KAJ9127214.1"/>
    <property type="molecule type" value="Genomic_DNA"/>
</dbReference>
<gene>
    <name evidence="1" type="ORF">QFC24_001452</name>
</gene>
<evidence type="ECO:0000313" key="1">
    <source>
        <dbReference type="EMBL" id="KAJ9127214.1"/>
    </source>
</evidence>
<sequence length="290" mass="31632">MPLMSPVDTWTAYLLRGNDGIIDDDTRSQLDSWGVNRGWCIAEESWKDSSQPPCPPSTGIRFSRVEEPPETESDPKESNRTVAIPHRCFAAYPILTTPTVDCSICTASKGTSKVCVRPLVEERILRIHYITTGNGVVEQQGDRVHEQVLLFAGDPETVYADIATDALKPRGGKVFAWAVTWGDVVIMYVATLSLALATLNLLPLPQLDGTHILSAMLSLTFGSSSQEDGGDEYDRLEADDMELGDGTTSLVRNDTVNAREKKRRWHQIVTWATGGLAVTCVGGGVILGLL</sequence>
<dbReference type="Proteomes" id="UP001234202">
    <property type="component" value="Unassembled WGS sequence"/>
</dbReference>
<comment type="caution">
    <text evidence="1">The sequence shown here is derived from an EMBL/GenBank/DDBJ whole genome shotgun (WGS) entry which is preliminary data.</text>
</comment>
<name>A0ACC2XV33_9TREE</name>
<evidence type="ECO:0000313" key="2">
    <source>
        <dbReference type="Proteomes" id="UP001234202"/>
    </source>
</evidence>
<reference evidence="1" key="1">
    <citation type="submission" date="2023-04" db="EMBL/GenBank/DDBJ databases">
        <title>Draft Genome sequencing of Naganishia species isolated from polar environments using Oxford Nanopore Technology.</title>
        <authorList>
            <person name="Leo P."/>
            <person name="Venkateswaran K."/>
        </authorList>
    </citation>
    <scope>NUCLEOTIDE SEQUENCE</scope>
    <source>
        <strain evidence="1">DBVPG 5303</strain>
    </source>
</reference>
<proteinExistence type="predicted"/>
<organism evidence="1 2">
    <name type="scientific">Naganishia onofrii</name>
    <dbReference type="NCBI Taxonomy" id="1851511"/>
    <lineage>
        <taxon>Eukaryota</taxon>
        <taxon>Fungi</taxon>
        <taxon>Dikarya</taxon>
        <taxon>Basidiomycota</taxon>
        <taxon>Agaricomycotina</taxon>
        <taxon>Tremellomycetes</taxon>
        <taxon>Filobasidiales</taxon>
        <taxon>Filobasidiaceae</taxon>
        <taxon>Naganishia</taxon>
    </lineage>
</organism>
<accession>A0ACC2XV33</accession>
<protein>
    <submittedName>
        <fullName evidence="1">Uncharacterized protein</fullName>
    </submittedName>
</protein>